<dbReference type="AlphaFoldDB" id="A0A387AP21"/>
<dbReference type="EMBL" id="CP032626">
    <property type="protein sequence ID" value="AYF92424.1"/>
    <property type="molecule type" value="Genomic_DNA"/>
</dbReference>
<protein>
    <submittedName>
        <fullName evidence="2">DUF3397 family protein</fullName>
    </submittedName>
</protein>
<feature type="transmembrane region" description="Helical" evidence="1">
    <location>
        <begin position="107"/>
        <end position="126"/>
    </location>
</feature>
<name>A0A387AP21_9LACO</name>
<keyword evidence="1" id="KW-0812">Transmembrane</keyword>
<dbReference type="Pfam" id="PF11877">
    <property type="entry name" value="DUF3397"/>
    <property type="match status" value="1"/>
</dbReference>
<sequence>MIKISPFHFLTVILVQVVSLFLITFIASILIKLINHFKKITLRSNDLFPIILSYFIYELSIDKHEISFLPIIWVIMIVIGILYAIYYLIKNSHINPIRFYRMFWRLAIIYFFVAWVTTIFICAVKYL</sequence>
<evidence type="ECO:0000256" key="1">
    <source>
        <dbReference type="SAM" id="Phobius"/>
    </source>
</evidence>
<gene>
    <name evidence="2" type="ORF">D7I45_02555</name>
</gene>
<evidence type="ECO:0000313" key="2">
    <source>
        <dbReference type="EMBL" id="AYF92424.1"/>
    </source>
</evidence>
<keyword evidence="3" id="KW-1185">Reference proteome</keyword>
<dbReference type="Proteomes" id="UP000272003">
    <property type="component" value="Chromosome"/>
</dbReference>
<accession>A0A387AP21</accession>
<evidence type="ECO:0000313" key="3">
    <source>
        <dbReference type="Proteomes" id="UP000272003"/>
    </source>
</evidence>
<feature type="transmembrane region" description="Helical" evidence="1">
    <location>
        <begin position="6"/>
        <end position="30"/>
    </location>
</feature>
<dbReference type="OrthoDB" id="2326047at2"/>
<dbReference type="KEGG" id="abom:D7I45_02555"/>
<dbReference type="InterPro" id="IPR024515">
    <property type="entry name" value="DUF3397"/>
</dbReference>
<keyword evidence="1" id="KW-0472">Membrane</keyword>
<organism evidence="2 3">
    <name type="scientific">Apilactobacillus bombintestini</name>
    <dbReference type="NCBI Taxonomy" id="2419772"/>
    <lineage>
        <taxon>Bacteria</taxon>
        <taxon>Bacillati</taxon>
        <taxon>Bacillota</taxon>
        <taxon>Bacilli</taxon>
        <taxon>Lactobacillales</taxon>
        <taxon>Lactobacillaceae</taxon>
        <taxon>Apilactobacillus</taxon>
    </lineage>
</organism>
<feature type="transmembrane region" description="Helical" evidence="1">
    <location>
        <begin position="66"/>
        <end position="86"/>
    </location>
</feature>
<reference evidence="2 3" key="1">
    <citation type="submission" date="2018-09" db="EMBL/GenBank/DDBJ databases">
        <title>Genome sequencing of strain BHWM-4.</title>
        <authorList>
            <person name="Heo J."/>
            <person name="Kim S.-J."/>
            <person name="Kwon S.-W."/>
        </authorList>
    </citation>
    <scope>NUCLEOTIDE SEQUENCE [LARGE SCALE GENOMIC DNA]</scope>
    <source>
        <strain evidence="2 3">BHWM-4</strain>
    </source>
</reference>
<keyword evidence="1" id="KW-1133">Transmembrane helix</keyword>
<proteinExistence type="predicted"/>